<name>A0A813UP43_9BILA</name>
<gene>
    <name evidence="1" type="ORF">OXX778_LOCUS7921</name>
</gene>
<dbReference type="EMBL" id="CAJNOC010001049">
    <property type="protein sequence ID" value="CAF0830161.1"/>
    <property type="molecule type" value="Genomic_DNA"/>
</dbReference>
<accession>A0A813UP43</accession>
<proteinExistence type="predicted"/>
<evidence type="ECO:0000313" key="2">
    <source>
        <dbReference type="Proteomes" id="UP000663879"/>
    </source>
</evidence>
<protein>
    <submittedName>
        <fullName evidence="1">Uncharacterized protein</fullName>
    </submittedName>
</protein>
<reference evidence="1" key="1">
    <citation type="submission" date="2021-02" db="EMBL/GenBank/DDBJ databases">
        <authorList>
            <person name="Nowell W R."/>
        </authorList>
    </citation>
    <scope>NUCLEOTIDE SEQUENCE</scope>
    <source>
        <strain evidence="1">Ploen Becks lab</strain>
    </source>
</reference>
<dbReference type="Proteomes" id="UP000663879">
    <property type="component" value="Unassembled WGS sequence"/>
</dbReference>
<comment type="caution">
    <text evidence="1">The sequence shown here is derived from an EMBL/GenBank/DDBJ whole genome shotgun (WGS) entry which is preliminary data.</text>
</comment>
<sequence>MEKLIEKYCNEKDELKKQEILNSLPENQKFEFMTKAFEYQTSRVNKITEFEQKFEDESKQFLAKIVNETEKLSLSGSNIIIRAFEICLRFLNKELRSWLEYSLTEVFGKEKGKFLGNIVHFTVESMLRIGVGTLRFFFKAVNNPEFWLAIKSIAEEEWNKNQEKGTWSQISATSKKIAGSFAYTFWLCMTKSLEEDGIHLSEDNRNKLKKAVDSKIENSIDQSQPKSLLNSNRNLFYVISFYIKNL</sequence>
<dbReference type="AlphaFoldDB" id="A0A813UP43"/>
<keyword evidence="2" id="KW-1185">Reference proteome</keyword>
<organism evidence="1 2">
    <name type="scientific">Brachionus calyciflorus</name>
    <dbReference type="NCBI Taxonomy" id="104777"/>
    <lineage>
        <taxon>Eukaryota</taxon>
        <taxon>Metazoa</taxon>
        <taxon>Spiralia</taxon>
        <taxon>Gnathifera</taxon>
        <taxon>Rotifera</taxon>
        <taxon>Eurotatoria</taxon>
        <taxon>Monogononta</taxon>
        <taxon>Pseudotrocha</taxon>
        <taxon>Ploima</taxon>
        <taxon>Brachionidae</taxon>
        <taxon>Brachionus</taxon>
    </lineage>
</organism>
<evidence type="ECO:0000313" key="1">
    <source>
        <dbReference type="EMBL" id="CAF0830161.1"/>
    </source>
</evidence>